<evidence type="ECO:0000313" key="1">
    <source>
        <dbReference type="EMBL" id="KAK8050611.1"/>
    </source>
</evidence>
<evidence type="ECO:0000313" key="2">
    <source>
        <dbReference type="Proteomes" id="UP001480595"/>
    </source>
</evidence>
<name>A0ABR1TVE1_9PEZI</name>
<keyword evidence="2" id="KW-1185">Reference proteome</keyword>
<dbReference type="GeneID" id="92096813"/>
<proteinExistence type="predicted"/>
<dbReference type="EMBL" id="JAQQWL010000011">
    <property type="protein sequence ID" value="KAK8050611.1"/>
    <property type="molecule type" value="Genomic_DNA"/>
</dbReference>
<reference evidence="1 2" key="1">
    <citation type="submission" date="2023-01" db="EMBL/GenBank/DDBJ databases">
        <title>Analysis of 21 Apiospora genomes using comparative genomics revels a genus with tremendous synthesis potential of carbohydrate active enzymes and secondary metabolites.</title>
        <authorList>
            <person name="Sorensen T."/>
        </authorList>
    </citation>
    <scope>NUCLEOTIDE SEQUENCE [LARGE SCALE GENOMIC DNA]</scope>
    <source>
        <strain evidence="1 2">CBS 135458</strain>
    </source>
</reference>
<dbReference type="RefSeq" id="XP_066712860.1">
    <property type="nucleotide sequence ID" value="XM_066863750.1"/>
</dbReference>
<comment type="caution">
    <text evidence="1">The sequence shown here is derived from an EMBL/GenBank/DDBJ whole genome shotgun (WGS) entry which is preliminary data.</text>
</comment>
<dbReference type="Proteomes" id="UP001480595">
    <property type="component" value="Unassembled WGS sequence"/>
</dbReference>
<accession>A0ABR1TVE1</accession>
<sequence>MYVQRPGLDAAALVKALEVGVHELVQERDEQDVEGDAPARHQLDVREGLAVLGQHQRRRRLHRVAVAVDVVAPRRALRRGPPPPGGIQGCQRAAKVGSLMMCTETWCVLVPWPSRAPAKK</sequence>
<organism evidence="1 2">
    <name type="scientific">Apiospora phragmitis</name>
    <dbReference type="NCBI Taxonomy" id="2905665"/>
    <lineage>
        <taxon>Eukaryota</taxon>
        <taxon>Fungi</taxon>
        <taxon>Dikarya</taxon>
        <taxon>Ascomycota</taxon>
        <taxon>Pezizomycotina</taxon>
        <taxon>Sordariomycetes</taxon>
        <taxon>Xylariomycetidae</taxon>
        <taxon>Amphisphaeriales</taxon>
        <taxon>Apiosporaceae</taxon>
        <taxon>Apiospora</taxon>
    </lineage>
</organism>
<protein>
    <submittedName>
        <fullName evidence="1">Uncharacterized protein</fullName>
    </submittedName>
</protein>
<gene>
    <name evidence="1" type="ORF">PG994_012341</name>
</gene>